<keyword evidence="2" id="KW-1185">Reference proteome</keyword>
<dbReference type="HOGENOM" id="CLU_045952_0_0_10"/>
<comment type="caution">
    <text evidence="1">The sequence shown here is derived from an EMBL/GenBank/DDBJ whole genome shotgun (WGS) entry which is preliminary data.</text>
</comment>
<dbReference type="STRING" id="313594.PI23P_11792"/>
<dbReference type="eggNOG" id="COG1225">
    <property type="taxonomic scope" value="Bacteria"/>
</dbReference>
<protein>
    <recommendedName>
        <fullName evidence="3">Thioredoxin domain-containing protein</fullName>
    </recommendedName>
</protein>
<dbReference type="RefSeq" id="WP_004570974.1">
    <property type="nucleotide sequence ID" value="NZ_CH724148.1"/>
</dbReference>
<dbReference type="PROSITE" id="PS51257">
    <property type="entry name" value="PROKAR_LIPOPROTEIN"/>
    <property type="match status" value="1"/>
</dbReference>
<dbReference type="AlphaFoldDB" id="A4C1L1"/>
<organism evidence="1 2">
    <name type="scientific">Polaribacter irgensii 23-P</name>
    <dbReference type="NCBI Taxonomy" id="313594"/>
    <lineage>
        <taxon>Bacteria</taxon>
        <taxon>Pseudomonadati</taxon>
        <taxon>Bacteroidota</taxon>
        <taxon>Flavobacteriia</taxon>
        <taxon>Flavobacteriales</taxon>
        <taxon>Flavobacteriaceae</taxon>
    </lineage>
</organism>
<evidence type="ECO:0000313" key="1">
    <source>
        <dbReference type="EMBL" id="EAR12014.1"/>
    </source>
</evidence>
<reference evidence="1 2" key="1">
    <citation type="submission" date="2006-02" db="EMBL/GenBank/DDBJ databases">
        <authorList>
            <person name="Murray A."/>
            <person name="Staley J."/>
            <person name="Ferriera S."/>
            <person name="Johnson J."/>
            <person name="Kravitz S."/>
            <person name="Halpern A."/>
            <person name="Remington K."/>
            <person name="Beeson K."/>
            <person name="Tran B."/>
            <person name="Rogers Y.-H."/>
            <person name="Friedman R."/>
            <person name="Venter J.C."/>
        </authorList>
    </citation>
    <scope>NUCLEOTIDE SEQUENCE [LARGE SCALE GENOMIC DNA]</scope>
    <source>
        <strain evidence="1 2">23-P</strain>
    </source>
</reference>
<accession>A4C1L1</accession>
<dbReference type="EMBL" id="AAOG01000003">
    <property type="protein sequence ID" value="EAR12014.1"/>
    <property type="molecule type" value="Genomic_DNA"/>
</dbReference>
<name>A4C1L1_9FLAO</name>
<evidence type="ECO:0000313" key="2">
    <source>
        <dbReference type="Proteomes" id="UP000003053"/>
    </source>
</evidence>
<dbReference type="Proteomes" id="UP000003053">
    <property type="component" value="Unassembled WGS sequence"/>
</dbReference>
<sequence>MSKYTHPYIVIFYLLITFVSCTGIEKSDTVYFGGKIINPKTKFVVLYSNNVVIDTLELNDRNKFLGSYNHLKEGLYYFEHGTENQYVYLEPKDSLMLRLNTWNFDESLVFAGKGAERNNILVDIFLEDENEKKLFYQFSNLKPKAYQRKINTRITDRLITFDDYKNNHPKETLAYLKVLKTALIYPIYARIERYPISHVFVSKKLNFPKLDSSFYEYRKNIDFNDSTLMYYTPYARYITNYLYNATYALGHKPMMTEFSSDFTVDLLQTIDTKINLSDSKNAFLKRTVLDHFLRKSSCNINKKAFNTFFKLSTNAVDKKLVKNLLEDNKTLHKGQKLEGFAISDFTDHSISIKDFTNGKNTVLFFWRRANISKSFIDARIPFLQKKYPSLNFAVIEIDGNSDNRIPNIDIKNQYYINSKTLEKNFLTSDMHRTILVNKKGIVENGYAAISSINIYEQLQKLSEIN</sequence>
<proteinExistence type="predicted"/>
<gene>
    <name evidence="1" type="ORF">PI23P_11792</name>
</gene>
<dbReference type="OrthoDB" id="1146847at2"/>
<evidence type="ECO:0008006" key="3">
    <source>
        <dbReference type="Google" id="ProtNLM"/>
    </source>
</evidence>